<evidence type="ECO:0008006" key="3">
    <source>
        <dbReference type="Google" id="ProtNLM"/>
    </source>
</evidence>
<dbReference type="RefSeq" id="WP_117327445.1">
    <property type="nucleotide sequence ID" value="NZ_QVTE01000043.1"/>
</dbReference>
<reference evidence="1 2" key="1">
    <citation type="submission" date="2018-08" db="EMBL/GenBank/DDBJ databases">
        <title>Bacillus chawlae sp. nov., Bacillus glennii sp. nov., and Bacillus saganii sp. nov. Isolated from the Vehicle Assembly Building at Kennedy Space Center where the Viking Spacecraft were Assembled.</title>
        <authorList>
            <person name="Seuylemezian A."/>
            <person name="Vaishampayan P."/>
        </authorList>
    </citation>
    <scope>NUCLEOTIDE SEQUENCE [LARGE SCALE GENOMIC DNA]</scope>
    <source>
        <strain evidence="1 2">V47-23a</strain>
    </source>
</reference>
<comment type="caution">
    <text evidence="1">The sequence shown here is derived from an EMBL/GenBank/DDBJ whole genome shotgun (WGS) entry which is preliminary data.</text>
</comment>
<organism evidence="1 2">
    <name type="scientific">Peribacillus saganii</name>
    <dbReference type="NCBI Taxonomy" id="2303992"/>
    <lineage>
        <taxon>Bacteria</taxon>
        <taxon>Bacillati</taxon>
        <taxon>Bacillota</taxon>
        <taxon>Bacilli</taxon>
        <taxon>Bacillales</taxon>
        <taxon>Bacillaceae</taxon>
        <taxon>Peribacillus</taxon>
    </lineage>
</organism>
<name>A0A372LLF0_9BACI</name>
<protein>
    <recommendedName>
        <fullName evidence="3">Response regulatory domain-containing protein</fullName>
    </recommendedName>
</protein>
<evidence type="ECO:0000313" key="1">
    <source>
        <dbReference type="EMBL" id="RFU67450.1"/>
    </source>
</evidence>
<accession>A0A372LLF0</accession>
<keyword evidence="2" id="KW-1185">Reference proteome</keyword>
<dbReference type="SUPFAM" id="SSF52172">
    <property type="entry name" value="CheY-like"/>
    <property type="match status" value="1"/>
</dbReference>
<dbReference type="AlphaFoldDB" id="A0A372LLF0"/>
<evidence type="ECO:0000313" key="2">
    <source>
        <dbReference type="Proteomes" id="UP000264541"/>
    </source>
</evidence>
<sequence length="84" mass="9164">MALGNSKVSLVPFLCSLTTLIVPSILCLNGLDEREKGFSLGAKDHLIKPYNPTKLSKVIMQTLISNGKKGQILIPQKEGEQDQL</sequence>
<gene>
    <name evidence="1" type="ORF">D0469_14420</name>
</gene>
<dbReference type="InterPro" id="IPR011006">
    <property type="entry name" value="CheY-like_superfamily"/>
</dbReference>
<dbReference type="Proteomes" id="UP000264541">
    <property type="component" value="Unassembled WGS sequence"/>
</dbReference>
<proteinExistence type="predicted"/>
<dbReference type="EMBL" id="QVTE01000043">
    <property type="protein sequence ID" value="RFU67450.1"/>
    <property type="molecule type" value="Genomic_DNA"/>
</dbReference>
<dbReference type="OrthoDB" id="9813151at2"/>